<dbReference type="Gene3D" id="2.40.40.20">
    <property type="match status" value="1"/>
</dbReference>
<evidence type="ECO:0000313" key="10">
    <source>
        <dbReference type="Proteomes" id="UP000288507"/>
    </source>
</evidence>
<evidence type="ECO:0000259" key="8">
    <source>
        <dbReference type="SMART" id="SM00663"/>
    </source>
</evidence>
<feature type="domain" description="RNA polymerase N-terminal" evidence="8">
    <location>
        <begin position="208"/>
        <end position="496"/>
    </location>
</feature>
<sequence>MITYNFKLFDSEDVLANSRGEVTSPTFIRNNKLSPEGLFSEQIFGAKHDYRCQCGKFSDKLFEGIVCENCKVEVTKSSVRNTRSAHIKLAMPVMTKIAYDYLKKFVNLPKYQDMLTHPLNYLHVYIKRDNSGFPVVFNGELMYVRFEFASDIDDTQTNRFYLGTNIMGILEGLKMIDHQRYLTTLQRRKKNESFTILTKVVNDGKQLSSFIMTHLYVLPAGLRDYNVTTGTMHVINTLYISILRQNLRLAKVLEINQGLSVFNRVMSLDHAILTKEINFLLQGGGEYHGTEIPGISESMYGKTGLIRGEMLGRRLDYTARSVIVSAPELKLNEVLLPYDLVKKVMRPVIYRHIARSPVLLEKYKGFKGFKGKKALAFLYKYSSEVVDDIMFNKLDGNIPVILNRQPTLHLLGLLGFDVRINRNKSAKFIGLNPLVTGGFNADFDGDTTQLIFPQTDLAVKEVKEKVYATKNTFSPAHYGGILTFGQDITMGLYSSTCSELNDGCKPEELPGFVELNCLFEKHGIDYRLTTDMLPLNKSRVSKMVFDIQCLDYPDETLHEIFHEIKLLGFKYITLYGISLTLNDLDPYMPDKYDMTAIEFNKYVKESLENLKSKDSNFNFLVDSKARGSVNQVQQILIGKGQLLDIDGTVLPPITTSLSRGLNEAEFVQSIVGSRKGLINKVLSVGESGYFTAKLVKSTRDIRISSLDDCGTKSYQKFSVDNSLIGRITSSGELITPTYVSKNKGKIVKVRSPLYCKAEDGICKTCYGRILHKNLSVPESGQNVGVISGQSLGEPATQLLLRVFHTSGSTSMSIDELKAEYNQDVKITQESGVVSIEINDLIYLRNSKEVTLHLPLGTTKVKKGELVANIARSEGDISTKFPEIESIFSGVVPAKLDEAVLAPATGILRLKRLKCTTQEMPEKDSIVTWPKTVISAECYIEGDECDSESFDVNLLSTPFLFPIGSRVEIGQQITGGVIPFQKLYNLVPREDFIKSFIEKISGIYKSEGINIASIHYEIILTSMLSKVEIVESDNPEYPVGTIVEKDMKFDASDGIVTKEVLSSLMKVGLSKSFLQHLSLGYMGKAMDKLLSTYNDLGRYSADKLCLELPY</sequence>
<dbReference type="Gene3D" id="1.10.132.30">
    <property type="match status" value="1"/>
</dbReference>
<evidence type="ECO:0000256" key="6">
    <source>
        <dbReference type="ARBA" id="ARBA00023163"/>
    </source>
</evidence>
<reference evidence="9 10" key="1">
    <citation type="journal article" date="2019" name="Appl. Environ. Microbiol.">
        <title>Population genetics and characterization of Campylobacter jejuni isolates in western jackdaws and game birds in Finland.</title>
        <authorList>
            <person name="Kovanen S."/>
            <person name="Rossi M."/>
            <person name="Pohja-Mykra M."/>
            <person name="Nieminen T."/>
            <person name="Raunio-Saarnisto M."/>
            <person name="Sauvala M."/>
            <person name="Fredriksson-Ahomaa M."/>
            <person name="Hanninen M.L."/>
            <person name="Kivisto R."/>
        </authorList>
    </citation>
    <scope>NUCLEOTIDE SEQUENCE [LARGE SCALE GENOMIC DNA]</scope>
    <source>
        <strain evidence="9 10">CB313</strain>
    </source>
</reference>
<keyword evidence="2" id="KW-0240">DNA-directed RNA polymerase</keyword>
<dbReference type="InterPro" id="IPR006592">
    <property type="entry name" value="RNA_pol_N"/>
</dbReference>
<dbReference type="GO" id="GO:0046872">
    <property type="term" value="F:metal ion binding"/>
    <property type="evidence" value="ECO:0007669"/>
    <property type="project" value="UniProtKB-KW"/>
</dbReference>
<evidence type="ECO:0000256" key="1">
    <source>
        <dbReference type="ARBA" id="ARBA00012418"/>
    </source>
</evidence>
<dbReference type="Proteomes" id="UP000288507">
    <property type="component" value="Unassembled WGS sequence"/>
</dbReference>
<dbReference type="InterPro" id="IPR045867">
    <property type="entry name" value="DNA-dir_RpoC_beta_prime"/>
</dbReference>
<name>A0A431EED2_CAMJU</name>
<dbReference type="Gene3D" id="1.10.1790.20">
    <property type="match status" value="1"/>
</dbReference>
<dbReference type="PANTHER" id="PTHR19376:SF54">
    <property type="entry name" value="DNA-DIRECTED RNA POLYMERASE SUBUNIT BETA"/>
    <property type="match status" value="1"/>
</dbReference>
<evidence type="ECO:0000256" key="5">
    <source>
        <dbReference type="ARBA" id="ARBA00022723"/>
    </source>
</evidence>
<evidence type="ECO:0000256" key="3">
    <source>
        <dbReference type="ARBA" id="ARBA00022679"/>
    </source>
</evidence>
<dbReference type="InterPro" id="IPR044893">
    <property type="entry name" value="RNA_pol_Rpb1_clamp_domain"/>
</dbReference>
<dbReference type="Pfam" id="PF00623">
    <property type="entry name" value="RNA_pol_Rpb1_2"/>
    <property type="match status" value="1"/>
</dbReference>
<dbReference type="Gene3D" id="4.10.860.120">
    <property type="entry name" value="RNA polymerase II, clamp domain"/>
    <property type="match status" value="1"/>
</dbReference>
<dbReference type="Pfam" id="PF04998">
    <property type="entry name" value="RNA_pol_Rpb1_5"/>
    <property type="match status" value="1"/>
</dbReference>
<proteinExistence type="predicted"/>
<organism evidence="9 10">
    <name type="scientific">Campylobacter jejuni</name>
    <dbReference type="NCBI Taxonomy" id="197"/>
    <lineage>
        <taxon>Bacteria</taxon>
        <taxon>Pseudomonadati</taxon>
        <taxon>Campylobacterota</taxon>
        <taxon>Epsilonproteobacteria</taxon>
        <taxon>Campylobacterales</taxon>
        <taxon>Campylobacteraceae</taxon>
        <taxon>Campylobacter</taxon>
    </lineage>
</organism>
<dbReference type="EC" id="2.7.7.6" evidence="1"/>
<accession>A0A431EED2</accession>
<keyword evidence="4" id="KW-0548">Nucleotidyltransferase</keyword>
<keyword evidence="5" id="KW-0479">Metal-binding</keyword>
<dbReference type="InterPro" id="IPR000722">
    <property type="entry name" value="RNA_pol_asu"/>
</dbReference>
<dbReference type="RefSeq" id="WP_126232176.1">
    <property type="nucleotide sequence ID" value="NZ_PRBV01000005.1"/>
</dbReference>
<evidence type="ECO:0000256" key="4">
    <source>
        <dbReference type="ARBA" id="ARBA00022695"/>
    </source>
</evidence>
<dbReference type="AlphaFoldDB" id="A0A431EED2"/>
<dbReference type="GO" id="GO:0003899">
    <property type="term" value="F:DNA-directed RNA polymerase activity"/>
    <property type="evidence" value="ECO:0007669"/>
    <property type="project" value="UniProtKB-EC"/>
</dbReference>
<keyword evidence="3" id="KW-0808">Transferase</keyword>
<dbReference type="GO" id="GO:0000428">
    <property type="term" value="C:DNA-directed RNA polymerase complex"/>
    <property type="evidence" value="ECO:0007669"/>
    <property type="project" value="UniProtKB-KW"/>
</dbReference>
<comment type="caution">
    <text evidence="9">The sequence shown here is derived from an EMBL/GenBank/DDBJ whole genome shotgun (WGS) entry which is preliminary data.</text>
</comment>
<dbReference type="InterPro" id="IPR007081">
    <property type="entry name" value="RNA_pol_Rpb1_5"/>
</dbReference>
<dbReference type="GO" id="GO:0006351">
    <property type="term" value="P:DNA-templated transcription"/>
    <property type="evidence" value="ECO:0007669"/>
    <property type="project" value="InterPro"/>
</dbReference>
<protein>
    <recommendedName>
        <fullName evidence="1">DNA-directed RNA polymerase</fullName>
        <ecNumber evidence="1">2.7.7.6</ecNumber>
    </recommendedName>
</protein>
<gene>
    <name evidence="9" type="ORF">C3H57_04400</name>
</gene>
<dbReference type="InterPro" id="IPR038120">
    <property type="entry name" value="Rpb1_funnel_sf"/>
</dbReference>
<keyword evidence="6" id="KW-0804">Transcription</keyword>
<dbReference type="GO" id="GO:0003677">
    <property type="term" value="F:DNA binding"/>
    <property type="evidence" value="ECO:0007669"/>
    <property type="project" value="InterPro"/>
</dbReference>
<comment type="catalytic activity">
    <reaction evidence="7">
        <text>RNA(n) + a ribonucleoside 5'-triphosphate = RNA(n+1) + diphosphate</text>
        <dbReference type="Rhea" id="RHEA:21248"/>
        <dbReference type="Rhea" id="RHEA-COMP:14527"/>
        <dbReference type="Rhea" id="RHEA-COMP:17342"/>
        <dbReference type="ChEBI" id="CHEBI:33019"/>
        <dbReference type="ChEBI" id="CHEBI:61557"/>
        <dbReference type="ChEBI" id="CHEBI:140395"/>
        <dbReference type="EC" id="2.7.7.6"/>
    </reaction>
</comment>
<dbReference type="PANTHER" id="PTHR19376">
    <property type="entry name" value="DNA-DIRECTED RNA POLYMERASE"/>
    <property type="match status" value="1"/>
</dbReference>
<evidence type="ECO:0000256" key="7">
    <source>
        <dbReference type="ARBA" id="ARBA00048552"/>
    </source>
</evidence>
<evidence type="ECO:0000313" key="9">
    <source>
        <dbReference type="EMBL" id="RTJ79617.1"/>
    </source>
</evidence>
<dbReference type="Gene3D" id="2.40.50.100">
    <property type="match status" value="1"/>
</dbReference>
<dbReference type="EMBL" id="PRBV01000005">
    <property type="protein sequence ID" value="RTJ79617.1"/>
    <property type="molecule type" value="Genomic_DNA"/>
</dbReference>
<evidence type="ECO:0000256" key="2">
    <source>
        <dbReference type="ARBA" id="ARBA00022478"/>
    </source>
</evidence>
<dbReference type="SMART" id="SM00663">
    <property type="entry name" value="RPOLA_N"/>
    <property type="match status" value="1"/>
</dbReference>
<dbReference type="SUPFAM" id="SSF64484">
    <property type="entry name" value="beta and beta-prime subunits of DNA dependent RNA-polymerase"/>
    <property type="match status" value="1"/>
</dbReference>